<comment type="caution">
    <text evidence="1">The sequence shown here is derived from an EMBL/GenBank/DDBJ whole genome shotgun (WGS) entry which is preliminary data.</text>
</comment>
<keyword evidence="2" id="KW-1185">Reference proteome</keyword>
<proteinExistence type="predicted"/>
<evidence type="ECO:0000313" key="2">
    <source>
        <dbReference type="Proteomes" id="UP001341840"/>
    </source>
</evidence>
<gene>
    <name evidence="1" type="ORF">PIB30_065439</name>
</gene>
<name>A0ABU6UML9_9FABA</name>
<organism evidence="1 2">
    <name type="scientific">Stylosanthes scabra</name>
    <dbReference type="NCBI Taxonomy" id="79078"/>
    <lineage>
        <taxon>Eukaryota</taxon>
        <taxon>Viridiplantae</taxon>
        <taxon>Streptophyta</taxon>
        <taxon>Embryophyta</taxon>
        <taxon>Tracheophyta</taxon>
        <taxon>Spermatophyta</taxon>
        <taxon>Magnoliopsida</taxon>
        <taxon>eudicotyledons</taxon>
        <taxon>Gunneridae</taxon>
        <taxon>Pentapetalae</taxon>
        <taxon>rosids</taxon>
        <taxon>fabids</taxon>
        <taxon>Fabales</taxon>
        <taxon>Fabaceae</taxon>
        <taxon>Papilionoideae</taxon>
        <taxon>50 kb inversion clade</taxon>
        <taxon>dalbergioids sensu lato</taxon>
        <taxon>Dalbergieae</taxon>
        <taxon>Pterocarpus clade</taxon>
        <taxon>Stylosanthes</taxon>
    </lineage>
</organism>
<dbReference type="Proteomes" id="UP001341840">
    <property type="component" value="Unassembled WGS sequence"/>
</dbReference>
<evidence type="ECO:0000313" key="1">
    <source>
        <dbReference type="EMBL" id="MED6161922.1"/>
    </source>
</evidence>
<protein>
    <submittedName>
        <fullName evidence="1">Uncharacterized protein</fullName>
    </submittedName>
</protein>
<reference evidence="1 2" key="1">
    <citation type="journal article" date="2023" name="Plants (Basel)">
        <title>Bridging the Gap: Combining Genomics and Transcriptomics Approaches to Understand Stylosanthes scabra, an Orphan Legume from the Brazilian Caatinga.</title>
        <authorList>
            <person name="Ferreira-Neto J.R.C."/>
            <person name="da Silva M.D."/>
            <person name="Binneck E."/>
            <person name="de Melo N.F."/>
            <person name="da Silva R.H."/>
            <person name="de Melo A.L.T.M."/>
            <person name="Pandolfi V."/>
            <person name="Bustamante F.O."/>
            <person name="Brasileiro-Vidal A.C."/>
            <person name="Benko-Iseppon A.M."/>
        </authorList>
    </citation>
    <scope>NUCLEOTIDE SEQUENCE [LARGE SCALE GENOMIC DNA]</scope>
    <source>
        <tissue evidence="1">Leaves</tissue>
    </source>
</reference>
<sequence length="68" mass="7589">MGSGVVFYEYEALKEYDDIDVEPTAELRTIKIQKKELTMLSHLPLTTTILSSTDGISMRSVPTARPSI</sequence>
<dbReference type="EMBL" id="JASCZI010121481">
    <property type="protein sequence ID" value="MED6161922.1"/>
    <property type="molecule type" value="Genomic_DNA"/>
</dbReference>
<accession>A0ABU6UML9</accession>